<dbReference type="Proteomes" id="UP000182788">
    <property type="component" value="Unassembled WGS sequence"/>
</dbReference>
<dbReference type="InterPro" id="IPR051328">
    <property type="entry name" value="T7SS_ABC-Transporter"/>
</dbReference>
<dbReference type="RefSeq" id="WP_071719126.1">
    <property type="nucleotide sequence ID" value="NZ_CBCSHB010000014.1"/>
</dbReference>
<evidence type="ECO:0000259" key="6">
    <source>
        <dbReference type="Pfam" id="PF12051"/>
    </source>
</evidence>
<dbReference type="Pfam" id="PF12051">
    <property type="entry name" value="DUF3533"/>
    <property type="match status" value="1"/>
</dbReference>
<feature type="transmembrane region" description="Helical" evidence="5">
    <location>
        <begin position="304"/>
        <end position="327"/>
    </location>
</feature>
<dbReference type="GeneID" id="87592890"/>
<proteinExistence type="predicted"/>
<keyword evidence="4 5" id="KW-0472">Membrane</keyword>
<evidence type="ECO:0000256" key="3">
    <source>
        <dbReference type="ARBA" id="ARBA00022989"/>
    </source>
</evidence>
<dbReference type="GO" id="GO:0016020">
    <property type="term" value="C:membrane"/>
    <property type="evidence" value="ECO:0007669"/>
    <property type="project" value="UniProtKB-SubCell"/>
</dbReference>
<dbReference type="AlphaFoldDB" id="A0A1J9UGB7"/>
<reference evidence="7 8" key="1">
    <citation type="submission" date="2016-06" db="EMBL/GenBank/DDBJ databases">
        <title>First insights into the genetic diversity and population structure of in the Bacillus cereus group bacteria from diverse marine environments.</title>
        <authorList>
            <person name="Liu Y."/>
            <person name="Lai Q."/>
            <person name="Shao Z."/>
        </authorList>
    </citation>
    <scope>NUCLEOTIDE SEQUENCE [LARGE SCALE GENOMIC DNA]</scope>
    <source>
        <strain evidence="7 8">NH24A2</strain>
    </source>
</reference>
<evidence type="ECO:0000256" key="5">
    <source>
        <dbReference type="SAM" id="Phobius"/>
    </source>
</evidence>
<evidence type="ECO:0000256" key="2">
    <source>
        <dbReference type="ARBA" id="ARBA00022692"/>
    </source>
</evidence>
<keyword evidence="2 5" id="KW-0812">Transmembrane</keyword>
<feature type="transmembrane region" description="Helical" evidence="5">
    <location>
        <begin position="360"/>
        <end position="379"/>
    </location>
</feature>
<evidence type="ECO:0000313" key="8">
    <source>
        <dbReference type="Proteomes" id="UP000182788"/>
    </source>
</evidence>
<feature type="domain" description="DUF3533" evidence="6">
    <location>
        <begin position="15"/>
        <end position="368"/>
    </location>
</feature>
<dbReference type="PANTHER" id="PTHR43077">
    <property type="entry name" value="TRANSPORT PERMEASE YVFS-RELATED"/>
    <property type="match status" value="1"/>
</dbReference>
<evidence type="ECO:0000256" key="4">
    <source>
        <dbReference type="ARBA" id="ARBA00023136"/>
    </source>
</evidence>
<protein>
    <submittedName>
        <fullName evidence="7">Phage infection protein</fullName>
    </submittedName>
</protein>
<evidence type="ECO:0000313" key="7">
    <source>
        <dbReference type="EMBL" id="OJD77736.1"/>
    </source>
</evidence>
<feature type="transmembrane region" description="Helical" evidence="5">
    <location>
        <begin position="243"/>
        <end position="261"/>
    </location>
</feature>
<feature type="transmembrane region" description="Helical" evidence="5">
    <location>
        <begin position="276"/>
        <end position="297"/>
    </location>
</feature>
<accession>A0A1J9UGB7</accession>
<feature type="transmembrane region" description="Helical" evidence="5">
    <location>
        <begin position="7"/>
        <end position="26"/>
    </location>
</feature>
<organism evidence="7 8">
    <name type="scientific">Bacillus paramycoides</name>
    <dbReference type="NCBI Taxonomy" id="2026194"/>
    <lineage>
        <taxon>Bacteria</taxon>
        <taxon>Bacillati</taxon>
        <taxon>Bacillota</taxon>
        <taxon>Bacilli</taxon>
        <taxon>Bacillales</taxon>
        <taxon>Bacillaceae</taxon>
        <taxon>Bacillus</taxon>
        <taxon>Bacillus cereus group</taxon>
    </lineage>
</organism>
<evidence type="ECO:0000256" key="1">
    <source>
        <dbReference type="ARBA" id="ARBA00004141"/>
    </source>
</evidence>
<keyword evidence="3 5" id="KW-1133">Transmembrane helix</keyword>
<dbReference type="Gene3D" id="3.40.1710.10">
    <property type="entry name" value="abc type-2 transporter like domain"/>
    <property type="match status" value="1"/>
</dbReference>
<comment type="caution">
    <text evidence="7">The sequence shown here is derived from an EMBL/GenBank/DDBJ whole genome shotgun (WGS) entry which is preliminary data.</text>
</comment>
<name>A0A1J9UGB7_9BACI</name>
<sequence length="393" mass="43072">MFKNKLLYLSPVIALLVVFIFSLTLFPTVQPKPKNLPIAIVNEDQGVEIPNQAKMNMGQTIVDMIKKTSKTDEEPAVKWVEVKNKELVQKGLNNQEYYAALVIPKDFSVKQASLRTPQPSSPEVEIYINQGMNMAASTMAGQMLNGVVDNMNNNVRTQLLEGFKAKGTTLTADQVSNVVTPITKKVTNVNEIGKNSANGNSPISLFQPLWIASLASAAIIFIAISKMPVGTRKENFVLKVKQIVSGAVAALVIGFGLTWIADGMVGLNIPNFSDTALFLSITSFSFLLMISAVLSLVGLKGIGLFALLLFFGAPLLSLAPEMLSSFYQDWVHSWLPMRFMIEGLREIFFFGKGLSWNTPVIVLVWIGVVSMVIILATAFKRSAIKEHKTELNA</sequence>
<gene>
    <name evidence="7" type="ORF">BAU28_00425</name>
</gene>
<dbReference type="PANTHER" id="PTHR43077:SF5">
    <property type="entry name" value="PHAGE INFECTION PROTEIN"/>
    <property type="match status" value="1"/>
</dbReference>
<dbReference type="InterPro" id="IPR022703">
    <property type="entry name" value="DUF3533"/>
</dbReference>
<comment type="subcellular location">
    <subcellularLocation>
        <location evidence="1">Membrane</location>
        <topology evidence="1">Multi-pass membrane protein</topology>
    </subcellularLocation>
</comment>
<dbReference type="EMBL" id="MAOI01000079">
    <property type="protein sequence ID" value="OJD77736.1"/>
    <property type="molecule type" value="Genomic_DNA"/>
</dbReference>
<feature type="transmembrane region" description="Helical" evidence="5">
    <location>
        <begin position="205"/>
        <end position="223"/>
    </location>
</feature>